<sequence length="95" mass="10788">MTLEFFREEGIWDLIFSENFFYFDLASEENDGETFAQTEKSEMFSASSSISSVAKVGGVNSLQMEVISFLEFAATSNGNAHNLVGFSFFLLWYMF</sequence>
<evidence type="ECO:0000313" key="2">
    <source>
        <dbReference type="Proteomes" id="UP000634136"/>
    </source>
</evidence>
<keyword evidence="2" id="KW-1185">Reference proteome</keyword>
<proteinExistence type="predicted"/>
<comment type="caution">
    <text evidence="1">The sequence shown here is derived from an EMBL/GenBank/DDBJ whole genome shotgun (WGS) entry which is preliminary data.</text>
</comment>
<gene>
    <name evidence="1" type="ORF">G2W53_012363</name>
</gene>
<protein>
    <submittedName>
        <fullName evidence="1">BEACH domain-containing protein B isoform X1</fullName>
    </submittedName>
</protein>
<reference evidence="1" key="1">
    <citation type="submission" date="2020-09" db="EMBL/GenBank/DDBJ databases">
        <title>Genome-Enabled Discovery of Anthraquinone Biosynthesis in Senna tora.</title>
        <authorList>
            <person name="Kang S.-H."/>
            <person name="Pandey R.P."/>
            <person name="Lee C.-M."/>
            <person name="Sim J.-S."/>
            <person name="Jeong J.-T."/>
            <person name="Choi B.-S."/>
            <person name="Jung M."/>
            <person name="Ginzburg D."/>
            <person name="Zhao K."/>
            <person name="Won S.Y."/>
            <person name="Oh T.-J."/>
            <person name="Yu Y."/>
            <person name="Kim N.-H."/>
            <person name="Lee O.R."/>
            <person name="Lee T.-H."/>
            <person name="Bashyal P."/>
            <person name="Kim T.-S."/>
            <person name="Lee W.-H."/>
            <person name="Kawkins C."/>
            <person name="Kim C.-K."/>
            <person name="Kim J.S."/>
            <person name="Ahn B.O."/>
            <person name="Rhee S.Y."/>
            <person name="Sohng J.K."/>
        </authorList>
    </citation>
    <scope>NUCLEOTIDE SEQUENCE</scope>
    <source>
        <tissue evidence="1">Leaf</tissue>
    </source>
</reference>
<dbReference type="OrthoDB" id="26681at2759"/>
<organism evidence="1 2">
    <name type="scientific">Senna tora</name>
    <dbReference type="NCBI Taxonomy" id="362788"/>
    <lineage>
        <taxon>Eukaryota</taxon>
        <taxon>Viridiplantae</taxon>
        <taxon>Streptophyta</taxon>
        <taxon>Embryophyta</taxon>
        <taxon>Tracheophyta</taxon>
        <taxon>Spermatophyta</taxon>
        <taxon>Magnoliopsida</taxon>
        <taxon>eudicotyledons</taxon>
        <taxon>Gunneridae</taxon>
        <taxon>Pentapetalae</taxon>
        <taxon>rosids</taxon>
        <taxon>fabids</taxon>
        <taxon>Fabales</taxon>
        <taxon>Fabaceae</taxon>
        <taxon>Caesalpinioideae</taxon>
        <taxon>Cassia clade</taxon>
        <taxon>Senna</taxon>
    </lineage>
</organism>
<name>A0A834WNH9_9FABA</name>
<dbReference type="EMBL" id="JAAIUW010000005">
    <property type="protein sequence ID" value="KAF7830030.1"/>
    <property type="molecule type" value="Genomic_DNA"/>
</dbReference>
<dbReference type="Proteomes" id="UP000634136">
    <property type="component" value="Unassembled WGS sequence"/>
</dbReference>
<evidence type="ECO:0000313" key="1">
    <source>
        <dbReference type="EMBL" id="KAF7830030.1"/>
    </source>
</evidence>
<dbReference type="AlphaFoldDB" id="A0A834WNH9"/>
<accession>A0A834WNH9</accession>